<evidence type="ECO:0000256" key="3">
    <source>
        <dbReference type="ARBA" id="ARBA00022989"/>
    </source>
</evidence>
<dbReference type="InterPro" id="IPR050475">
    <property type="entry name" value="Prenyltransferase_related"/>
</dbReference>
<evidence type="ECO:0000256" key="5">
    <source>
        <dbReference type="SAM" id="Phobius"/>
    </source>
</evidence>
<evidence type="ECO:0000313" key="6">
    <source>
        <dbReference type="EMBL" id="KUK17074.1"/>
    </source>
</evidence>
<accession>A0A101EL02</accession>
<dbReference type="Proteomes" id="UP000053911">
    <property type="component" value="Unassembled WGS sequence"/>
</dbReference>
<keyword evidence="4 5" id="KW-0472">Membrane</keyword>
<evidence type="ECO:0000256" key="1">
    <source>
        <dbReference type="ARBA" id="ARBA00004651"/>
    </source>
</evidence>
<dbReference type="RefSeq" id="WP_283217813.1">
    <property type="nucleotide sequence ID" value="NZ_LGFD01000037.1"/>
</dbReference>
<proteinExistence type="predicted"/>
<dbReference type="EMBL" id="LGFD01000037">
    <property type="protein sequence ID" value="KUK17074.1"/>
    <property type="molecule type" value="Genomic_DNA"/>
</dbReference>
<feature type="transmembrane region" description="Helical" evidence="5">
    <location>
        <begin position="35"/>
        <end position="60"/>
    </location>
</feature>
<feature type="transmembrane region" description="Helical" evidence="5">
    <location>
        <begin position="12"/>
        <end position="29"/>
    </location>
</feature>
<keyword evidence="3 5" id="KW-1133">Transmembrane helix</keyword>
<keyword evidence="6" id="KW-0808">Transferase</keyword>
<comment type="caution">
    <text evidence="6">The sequence shown here is derived from an EMBL/GenBank/DDBJ whole genome shotgun (WGS) entry which is preliminary data.</text>
</comment>
<dbReference type="PANTHER" id="PTHR42723:SF1">
    <property type="entry name" value="CHLOROPHYLL SYNTHASE, CHLOROPLASTIC"/>
    <property type="match status" value="1"/>
</dbReference>
<dbReference type="Gene3D" id="1.20.120.1780">
    <property type="entry name" value="UbiA prenyltransferase"/>
    <property type="match status" value="1"/>
</dbReference>
<evidence type="ECO:0000256" key="4">
    <source>
        <dbReference type="ARBA" id="ARBA00023136"/>
    </source>
</evidence>
<protein>
    <submittedName>
        <fullName evidence="6">4-hydroxybenzoate octaprenyltransferase</fullName>
    </submittedName>
</protein>
<dbReference type="AlphaFoldDB" id="A0A101EL02"/>
<sequence>MLRVIAKNTRIIDGRSFIGMGLLGMVISFKNNPEVFEALLLAISLILYVGYAFAINNCFDVDTDLLNPRKKHKNPVASGELSFKVALFTSLTTILLGGILAYFISKPAFVIYITMSFLATIYSAPPRLKSIPIADVFSHGLFFGALPFIYGGYFDGVLSDTEIFIALSLFVYSVAMELRNHLEDYESDQKANLKTTPIIIGKSTSEALINILSLLSLTLLLNLLYSPFGIVGILGVATRNRRISYRIWDSAMVLFLLVHALKAIIGV</sequence>
<evidence type="ECO:0000313" key="7">
    <source>
        <dbReference type="Proteomes" id="UP000053911"/>
    </source>
</evidence>
<dbReference type="Gene3D" id="1.10.357.140">
    <property type="entry name" value="UbiA prenyltransferase"/>
    <property type="match status" value="1"/>
</dbReference>
<gene>
    <name evidence="6" type="ORF">XD54_1634</name>
</gene>
<feature type="transmembrane region" description="Helical" evidence="5">
    <location>
        <begin position="247"/>
        <end position="265"/>
    </location>
</feature>
<feature type="transmembrane region" description="Helical" evidence="5">
    <location>
        <begin position="109"/>
        <end position="124"/>
    </location>
</feature>
<dbReference type="GO" id="GO:0016765">
    <property type="term" value="F:transferase activity, transferring alkyl or aryl (other than methyl) groups"/>
    <property type="evidence" value="ECO:0007669"/>
    <property type="project" value="InterPro"/>
</dbReference>
<dbReference type="GO" id="GO:0005886">
    <property type="term" value="C:plasma membrane"/>
    <property type="evidence" value="ECO:0007669"/>
    <property type="project" value="UniProtKB-SubCell"/>
</dbReference>
<name>A0A101EL02_9EURY</name>
<organism evidence="6 7">
    <name type="scientific">Thermococcus sibiricus</name>
    <dbReference type="NCBI Taxonomy" id="172049"/>
    <lineage>
        <taxon>Archaea</taxon>
        <taxon>Methanobacteriati</taxon>
        <taxon>Methanobacteriota</taxon>
        <taxon>Thermococci</taxon>
        <taxon>Thermococcales</taxon>
        <taxon>Thermococcaceae</taxon>
        <taxon>Thermococcus</taxon>
    </lineage>
</organism>
<dbReference type="PATRIC" id="fig|172049.5.peg.1190"/>
<keyword evidence="2 5" id="KW-0812">Transmembrane</keyword>
<dbReference type="InterPro" id="IPR000537">
    <property type="entry name" value="UbiA_prenyltransferase"/>
</dbReference>
<dbReference type="InterPro" id="IPR044878">
    <property type="entry name" value="UbiA_sf"/>
</dbReference>
<reference evidence="7" key="1">
    <citation type="journal article" date="2015" name="MBio">
        <title>Genome-Resolved Metagenomic Analysis Reveals Roles for Candidate Phyla and Other Microbial Community Members in Biogeochemical Transformations in Oil Reservoirs.</title>
        <authorList>
            <person name="Hu P."/>
            <person name="Tom L."/>
            <person name="Singh A."/>
            <person name="Thomas B.C."/>
            <person name="Baker B.J."/>
            <person name="Piceno Y.M."/>
            <person name="Andersen G.L."/>
            <person name="Banfield J.F."/>
        </authorList>
    </citation>
    <scope>NUCLEOTIDE SEQUENCE [LARGE SCALE GENOMIC DNA]</scope>
</reference>
<dbReference type="Pfam" id="PF01040">
    <property type="entry name" value="UbiA"/>
    <property type="match status" value="1"/>
</dbReference>
<evidence type="ECO:0000256" key="2">
    <source>
        <dbReference type="ARBA" id="ARBA00022692"/>
    </source>
</evidence>
<dbReference type="PANTHER" id="PTHR42723">
    <property type="entry name" value="CHLOROPHYLL SYNTHASE"/>
    <property type="match status" value="1"/>
</dbReference>
<comment type="subcellular location">
    <subcellularLocation>
        <location evidence="1">Cell membrane</location>
        <topology evidence="1">Multi-pass membrane protein</topology>
    </subcellularLocation>
</comment>
<feature type="transmembrane region" description="Helical" evidence="5">
    <location>
        <begin position="211"/>
        <end position="235"/>
    </location>
</feature>
<feature type="transmembrane region" description="Helical" evidence="5">
    <location>
        <begin position="81"/>
        <end position="103"/>
    </location>
</feature>
<feature type="transmembrane region" description="Helical" evidence="5">
    <location>
        <begin position="136"/>
        <end position="154"/>
    </location>
</feature>